<accession>A0A2Y9MNM3</accession>
<dbReference type="Gene3D" id="3.90.190.10">
    <property type="entry name" value="Protein tyrosine phosphatase superfamily"/>
    <property type="match status" value="1"/>
</dbReference>
<feature type="signal peptide" evidence="1">
    <location>
        <begin position="1"/>
        <end position="20"/>
    </location>
</feature>
<dbReference type="SUPFAM" id="SSF52799">
    <property type="entry name" value="(Phosphotyrosine protein) phosphatases II"/>
    <property type="match status" value="1"/>
</dbReference>
<dbReference type="Proteomes" id="UP000248483">
    <property type="component" value="Unplaced"/>
</dbReference>
<evidence type="ECO:0000313" key="3">
    <source>
        <dbReference type="RefSeq" id="XP_022422571.1"/>
    </source>
</evidence>
<keyword evidence="1" id="KW-0732">Signal</keyword>
<keyword evidence="2" id="KW-1185">Reference proteome</keyword>
<protein>
    <submittedName>
        <fullName evidence="3">RNA/RNP complex-1-interacting phosphatase-like</fullName>
    </submittedName>
</protein>
<reference evidence="3" key="1">
    <citation type="submission" date="2025-08" db="UniProtKB">
        <authorList>
            <consortium name="RefSeq"/>
        </authorList>
    </citation>
    <scope>IDENTIFICATION</scope>
    <source>
        <tissue evidence="3">Blood</tissue>
    </source>
</reference>
<dbReference type="GeneID" id="111171237"/>
<proteinExistence type="predicted"/>
<evidence type="ECO:0000313" key="2">
    <source>
        <dbReference type="Proteomes" id="UP000248483"/>
    </source>
</evidence>
<name>A0A2Y9MNM3_DELLE</name>
<dbReference type="STRING" id="9749.A0A2Y9MNM3"/>
<dbReference type="AlphaFoldDB" id="A0A2Y9MNM3"/>
<evidence type="ECO:0000256" key="1">
    <source>
        <dbReference type="SAM" id="SignalP"/>
    </source>
</evidence>
<dbReference type="RefSeq" id="XP_022422571.1">
    <property type="nucleotide sequence ID" value="XM_022566863.1"/>
</dbReference>
<gene>
    <name evidence="3" type="primary">LOC111171237</name>
</gene>
<organism evidence="2 3">
    <name type="scientific">Delphinapterus leucas</name>
    <name type="common">Beluga whale</name>
    <dbReference type="NCBI Taxonomy" id="9749"/>
    <lineage>
        <taxon>Eukaryota</taxon>
        <taxon>Metazoa</taxon>
        <taxon>Chordata</taxon>
        <taxon>Craniata</taxon>
        <taxon>Vertebrata</taxon>
        <taxon>Euteleostomi</taxon>
        <taxon>Mammalia</taxon>
        <taxon>Eutheria</taxon>
        <taxon>Laurasiatheria</taxon>
        <taxon>Artiodactyla</taxon>
        <taxon>Whippomorpha</taxon>
        <taxon>Cetacea</taxon>
        <taxon>Odontoceti</taxon>
        <taxon>Monodontidae</taxon>
        <taxon>Delphinapterus</taxon>
    </lineage>
</organism>
<dbReference type="InterPro" id="IPR029021">
    <property type="entry name" value="Prot-tyrosine_phosphatase-like"/>
</dbReference>
<feature type="chain" id="PRO_5015857688" evidence="1">
    <location>
        <begin position="21"/>
        <end position="135"/>
    </location>
</feature>
<dbReference type="KEGG" id="dle:111171237"/>
<dbReference type="InParanoid" id="A0A2Y9MNM3"/>
<sequence length="135" mass="14771">MRSRRRSASCVGLCLGTCGSAPCAGTGAAHLATLALLALGGRHLGGHMSQWHHARGRWGQRRGFSGRSLARRKGGKHIPEGWKDYLPVEQRMPGTHFIAFKGPLKKSFEKNLAPEERFSPLGLLTKSKDRMKNLG</sequence>